<accession>R6U5F9</accession>
<dbReference type="EMBL" id="CBFW010000292">
    <property type="protein sequence ID" value="CDC75336.1"/>
    <property type="molecule type" value="Genomic_DNA"/>
</dbReference>
<evidence type="ECO:0000313" key="3">
    <source>
        <dbReference type="Proteomes" id="UP000017938"/>
    </source>
</evidence>
<keyword evidence="1" id="KW-1133">Transmembrane helix</keyword>
<feature type="transmembrane region" description="Helical" evidence="1">
    <location>
        <begin position="118"/>
        <end position="143"/>
    </location>
</feature>
<evidence type="ECO:0000256" key="1">
    <source>
        <dbReference type="SAM" id="Phobius"/>
    </source>
</evidence>
<keyword evidence="1" id="KW-0812">Transmembrane</keyword>
<sequence length="153" mass="16928">MRVIEFGRIPRAVGLTVRQIAVIGKIALNTEIEALTVDKQIQVVFVILNVNVGSQLGRTVWPGRNIVLPDIETETVLYLFNRSVLGIRRLVCLGGIDIKDDVLRILDCQRPYRVAVVFFVRQILGCVLFPALCLTAAVGRAGFISAGSARRKR</sequence>
<name>R6U5F9_9BACT</name>
<comment type="caution">
    <text evidence="2">The sequence shown here is derived from an EMBL/GenBank/DDBJ whole genome shotgun (WGS) entry which is preliminary data.</text>
</comment>
<gene>
    <name evidence="2" type="ORF">BN580_01807</name>
</gene>
<evidence type="ECO:0000313" key="2">
    <source>
        <dbReference type="EMBL" id="CDC75336.1"/>
    </source>
</evidence>
<reference evidence="2" key="1">
    <citation type="submission" date="2012-11" db="EMBL/GenBank/DDBJ databases">
        <title>Dependencies among metagenomic species, viruses, plasmids and units of genetic variation.</title>
        <authorList>
            <person name="Nielsen H.B."/>
            <person name="Almeida M."/>
            <person name="Juncker A.S."/>
            <person name="Rasmussen S."/>
            <person name="Li J."/>
            <person name="Sunagawa S."/>
            <person name="Plichta D."/>
            <person name="Gautier L."/>
            <person name="Le Chatelier E."/>
            <person name="Peletier E."/>
            <person name="Bonde I."/>
            <person name="Nielsen T."/>
            <person name="Manichanh C."/>
            <person name="Arumugam M."/>
            <person name="Batto J."/>
            <person name="Santos M.B.Q.D."/>
            <person name="Blom N."/>
            <person name="Borruel N."/>
            <person name="Burgdorf K.S."/>
            <person name="Boumezbeur F."/>
            <person name="Casellas F."/>
            <person name="Dore J."/>
            <person name="Guarner F."/>
            <person name="Hansen T."/>
            <person name="Hildebrand F."/>
            <person name="Kaas R.S."/>
            <person name="Kennedy S."/>
            <person name="Kristiansen K."/>
            <person name="Kultima J.R."/>
            <person name="Leonard P."/>
            <person name="Levenez F."/>
            <person name="Lund O."/>
            <person name="Moumen B."/>
            <person name="Le Paslier D."/>
            <person name="Pons N."/>
            <person name="Pedersen O."/>
            <person name="Prifti E."/>
            <person name="Qin J."/>
            <person name="Raes J."/>
            <person name="Tap J."/>
            <person name="Tims S."/>
            <person name="Ussery D.W."/>
            <person name="Yamada T."/>
            <person name="MetaHit consortium"/>
            <person name="Renault P."/>
            <person name="Sicheritz-Ponten T."/>
            <person name="Bork P."/>
            <person name="Wang J."/>
            <person name="Brunak S."/>
            <person name="Ehrlich S.D."/>
        </authorList>
    </citation>
    <scope>NUCLEOTIDE SEQUENCE [LARGE SCALE GENOMIC DNA]</scope>
</reference>
<keyword evidence="1" id="KW-0472">Membrane</keyword>
<dbReference type="Proteomes" id="UP000017938">
    <property type="component" value="Unassembled WGS sequence"/>
</dbReference>
<protein>
    <submittedName>
        <fullName evidence="2">Uncharacterized protein</fullName>
    </submittedName>
</protein>
<dbReference type="AlphaFoldDB" id="R6U5F9"/>
<proteinExistence type="predicted"/>
<organism evidence="2 3">
    <name type="scientific">Candidatus Colimorpha enterica</name>
    <dbReference type="NCBI Taxonomy" id="3083063"/>
    <lineage>
        <taxon>Bacteria</taxon>
        <taxon>Pseudomonadati</taxon>
        <taxon>Bacteroidota</taxon>
        <taxon>Bacteroidia</taxon>
        <taxon>Bacteroidales</taxon>
        <taxon>Candidatus Colimorpha</taxon>
    </lineage>
</organism>